<evidence type="ECO:0000313" key="2">
    <source>
        <dbReference type="EMBL" id="KAL0319945.1"/>
    </source>
</evidence>
<protein>
    <recommendedName>
        <fullName evidence="1">Retrotransposon gag domain-containing protein</fullName>
    </recommendedName>
</protein>
<sequence>MTWFNQLPPGTIEAFEQLSQCFLHHFAINKQYPKTASYLFTTVQHEHKGLREYVQRFLEAVLEVPHVNPELLASIIQQNLKSSRFKESISGKIPTTKEELLVRAKKYIRIEETAGTRTMTPMKRRSIKGVVILPKAEEAEESTNICPNNLVHYMPSCVPRAEILAIAK</sequence>
<dbReference type="Pfam" id="PF03732">
    <property type="entry name" value="Retrotrans_gag"/>
    <property type="match status" value="1"/>
</dbReference>
<comment type="caution">
    <text evidence="2">The sequence shown here is derived from an EMBL/GenBank/DDBJ whole genome shotgun (WGS) entry which is preliminary data.</text>
</comment>
<gene>
    <name evidence="2" type="ORF">Sradi_5256000</name>
</gene>
<dbReference type="AlphaFoldDB" id="A0AAW2LNN9"/>
<evidence type="ECO:0000259" key="1">
    <source>
        <dbReference type="Pfam" id="PF03732"/>
    </source>
</evidence>
<reference evidence="2" key="2">
    <citation type="journal article" date="2024" name="Plant">
        <title>Genomic evolution and insights into agronomic trait innovations of Sesamum species.</title>
        <authorList>
            <person name="Miao H."/>
            <person name="Wang L."/>
            <person name="Qu L."/>
            <person name="Liu H."/>
            <person name="Sun Y."/>
            <person name="Le M."/>
            <person name="Wang Q."/>
            <person name="Wei S."/>
            <person name="Zheng Y."/>
            <person name="Lin W."/>
            <person name="Duan Y."/>
            <person name="Cao H."/>
            <person name="Xiong S."/>
            <person name="Wang X."/>
            <person name="Wei L."/>
            <person name="Li C."/>
            <person name="Ma Q."/>
            <person name="Ju M."/>
            <person name="Zhao R."/>
            <person name="Li G."/>
            <person name="Mu C."/>
            <person name="Tian Q."/>
            <person name="Mei H."/>
            <person name="Zhang T."/>
            <person name="Gao T."/>
            <person name="Zhang H."/>
        </authorList>
    </citation>
    <scope>NUCLEOTIDE SEQUENCE</scope>
    <source>
        <strain evidence="2">G02</strain>
    </source>
</reference>
<name>A0AAW2LNN9_SESRA</name>
<feature type="domain" description="Retrotransposon gag" evidence="1">
    <location>
        <begin position="2"/>
        <end position="70"/>
    </location>
</feature>
<dbReference type="EMBL" id="JACGWJ010000024">
    <property type="protein sequence ID" value="KAL0319945.1"/>
    <property type="molecule type" value="Genomic_DNA"/>
</dbReference>
<accession>A0AAW2LNN9</accession>
<reference evidence="2" key="1">
    <citation type="submission" date="2020-06" db="EMBL/GenBank/DDBJ databases">
        <authorList>
            <person name="Li T."/>
            <person name="Hu X."/>
            <person name="Zhang T."/>
            <person name="Song X."/>
            <person name="Zhang H."/>
            <person name="Dai N."/>
            <person name="Sheng W."/>
            <person name="Hou X."/>
            <person name="Wei L."/>
        </authorList>
    </citation>
    <scope>NUCLEOTIDE SEQUENCE</scope>
    <source>
        <strain evidence="2">G02</strain>
        <tissue evidence="2">Leaf</tissue>
    </source>
</reference>
<dbReference type="InterPro" id="IPR005162">
    <property type="entry name" value="Retrotrans_gag_dom"/>
</dbReference>
<organism evidence="2">
    <name type="scientific">Sesamum radiatum</name>
    <name type="common">Black benniseed</name>
    <dbReference type="NCBI Taxonomy" id="300843"/>
    <lineage>
        <taxon>Eukaryota</taxon>
        <taxon>Viridiplantae</taxon>
        <taxon>Streptophyta</taxon>
        <taxon>Embryophyta</taxon>
        <taxon>Tracheophyta</taxon>
        <taxon>Spermatophyta</taxon>
        <taxon>Magnoliopsida</taxon>
        <taxon>eudicotyledons</taxon>
        <taxon>Gunneridae</taxon>
        <taxon>Pentapetalae</taxon>
        <taxon>asterids</taxon>
        <taxon>lamiids</taxon>
        <taxon>Lamiales</taxon>
        <taxon>Pedaliaceae</taxon>
        <taxon>Sesamum</taxon>
    </lineage>
</organism>
<proteinExistence type="predicted"/>